<sequence>MKTFTTPLLTFALTLLLVCVAGATALHAYTPEEAMKHEGERGTVEGLIVKVGSSPKGNLFLNMGAPFPNHTFSGVISKPSVEKLGKDYIMSLEGKYLRITGDITIYKDKPEILVNDKSQIEIVKK</sequence>
<gene>
    <name evidence="2" type="ORF">DES53_108304</name>
</gene>
<dbReference type="Proteomes" id="UP000253426">
    <property type="component" value="Unassembled WGS sequence"/>
</dbReference>
<dbReference type="EMBL" id="QNRR01000008">
    <property type="protein sequence ID" value="RBP40597.1"/>
    <property type="molecule type" value="Genomic_DNA"/>
</dbReference>
<keyword evidence="1" id="KW-0732">Signal</keyword>
<evidence type="ECO:0000313" key="2">
    <source>
        <dbReference type="EMBL" id="RBP40597.1"/>
    </source>
</evidence>
<name>A0A366HDZ2_9BACT</name>
<dbReference type="RefSeq" id="WP_113960446.1">
    <property type="nucleotide sequence ID" value="NZ_QNRR01000008.1"/>
</dbReference>
<proteinExistence type="predicted"/>
<organism evidence="2 3">
    <name type="scientific">Roseimicrobium gellanilyticum</name>
    <dbReference type="NCBI Taxonomy" id="748857"/>
    <lineage>
        <taxon>Bacteria</taxon>
        <taxon>Pseudomonadati</taxon>
        <taxon>Verrucomicrobiota</taxon>
        <taxon>Verrucomicrobiia</taxon>
        <taxon>Verrucomicrobiales</taxon>
        <taxon>Verrucomicrobiaceae</taxon>
        <taxon>Roseimicrobium</taxon>
    </lineage>
</organism>
<evidence type="ECO:0000313" key="3">
    <source>
        <dbReference type="Proteomes" id="UP000253426"/>
    </source>
</evidence>
<evidence type="ECO:0008006" key="4">
    <source>
        <dbReference type="Google" id="ProtNLM"/>
    </source>
</evidence>
<accession>A0A366HDZ2</accession>
<comment type="caution">
    <text evidence="2">The sequence shown here is derived from an EMBL/GenBank/DDBJ whole genome shotgun (WGS) entry which is preliminary data.</text>
</comment>
<feature type="signal peptide" evidence="1">
    <location>
        <begin position="1"/>
        <end position="28"/>
    </location>
</feature>
<dbReference type="OrthoDB" id="5975043at2"/>
<protein>
    <recommendedName>
        <fullName evidence="4">Nucleic acid binding protein</fullName>
    </recommendedName>
</protein>
<keyword evidence="3" id="KW-1185">Reference proteome</keyword>
<feature type="chain" id="PRO_5016793872" description="Nucleic acid binding protein" evidence="1">
    <location>
        <begin position="29"/>
        <end position="125"/>
    </location>
</feature>
<dbReference type="AlphaFoldDB" id="A0A366HDZ2"/>
<evidence type="ECO:0000256" key="1">
    <source>
        <dbReference type="SAM" id="SignalP"/>
    </source>
</evidence>
<reference evidence="2 3" key="1">
    <citation type="submission" date="2018-06" db="EMBL/GenBank/DDBJ databases">
        <title>Genomic Encyclopedia of Type Strains, Phase IV (KMG-IV): sequencing the most valuable type-strain genomes for metagenomic binning, comparative biology and taxonomic classification.</title>
        <authorList>
            <person name="Goeker M."/>
        </authorList>
    </citation>
    <scope>NUCLEOTIDE SEQUENCE [LARGE SCALE GENOMIC DNA]</scope>
    <source>
        <strain evidence="2 3">DSM 25532</strain>
    </source>
</reference>